<feature type="domain" description="MannoseP isomerase/GMP-like beta-helix" evidence="11">
    <location>
        <begin position="292"/>
        <end position="347"/>
    </location>
</feature>
<evidence type="ECO:0000259" key="10">
    <source>
        <dbReference type="Pfam" id="PF01050"/>
    </source>
</evidence>
<dbReference type="PANTHER" id="PTHR46390:SF1">
    <property type="entry name" value="MANNOSE-1-PHOSPHATE GUANYLYLTRANSFERASE"/>
    <property type="match status" value="1"/>
</dbReference>
<dbReference type="GO" id="GO:0000271">
    <property type="term" value="P:polysaccharide biosynthetic process"/>
    <property type="evidence" value="ECO:0007669"/>
    <property type="project" value="InterPro"/>
</dbReference>
<dbReference type="Pfam" id="PF22640">
    <property type="entry name" value="ManC_GMP_beta-helix"/>
    <property type="match status" value="1"/>
</dbReference>
<organism evidence="12 13">
    <name type="scientific">Rubrimonas cliftonensis</name>
    <dbReference type="NCBI Taxonomy" id="89524"/>
    <lineage>
        <taxon>Bacteria</taxon>
        <taxon>Pseudomonadati</taxon>
        <taxon>Pseudomonadota</taxon>
        <taxon>Alphaproteobacteria</taxon>
        <taxon>Rhodobacterales</taxon>
        <taxon>Paracoccaceae</taxon>
        <taxon>Rubrimonas</taxon>
    </lineage>
</organism>
<dbReference type="EC" id="2.7.7.13" evidence="2"/>
<dbReference type="GO" id="GO:0005525">
    <property type="term" value="F:GTP binding"/>
    <property type="evidence" value="ECO:0007669"/>
    <property type="project" value="UniProtKB-KW"/>
</dbReference>
<evidence type="ECO:0000313" key="13">
    <source>
        <dbReference type="Proteomes" id="UP000198703"/>
    </source>
</evidence>
<dbReference type="CDD" id="cd02509">
    <property type="entry name" value="GDP-M1P_Guanylyltransferase"/>
    <property type="match status" value="1"/>
</dbReference>
<comment type="catalytic activity">
    <reaction evidence="7">
        <text>alpha-D-mannose 1-phosphate + GTP + H(+) = GDP-alpha-D-mannose + diphosphate</text>
        <dbReference type="Rhea" id="RHEA:15229"/>
        <dbReference type="ChEBI" id="CHEBI:15378"/>
        <dbReference type="ChEBI" id="CHEBI:33019"/>
        <dbReference type="ChEBI" id="CHEBI:37565"/>
        <dbReference type="ChEBI" id="CHEBI:57527"/>
        <dbReference type="ChEBI" id="CHEBI:58409"/>
        <dbReference type="EC" id="2.7.7.13"/>
    </reaction>
</comment>
<dbReference type="AlphaFoldDB" id="A0A1H4CWJ3"/>
<evidence type="ECO:0000256" key="7">
    <source>
        <dbReference type="ARBA" id="ARBA00047343"/>
    </source>
</evidence>
<feature type="domain" description="Mannose-6-phosphate isomerase type II C-terminal" evidence="10">
    <location>
        <begin position="352"/>
        <end position="465"/>
    </location>
</feature>
<comment type="similarity">
    <text evidence="1 8">Belongs to the mannose-6-phosphate isomerase type 2 family.</text>
</comment>
<evidence type="ECO:0000256" key="2">
    <source>
        <dbReference type="ARBA" id="ARBA00012387"/>
    </source>
</evidence>
<keyword evidence="3 12" id="KW-0808">Transferase</keyword>
<name>A0A1H4CWJ3_9RHOB</name>
<dbReference type="InterPro" id="IPR006375">
    <property type="entry name" value="Man1P_GuaTrfase/Man6P_Isoase"/>
</dbReference>
<dbReference type="FunFam" id="2.60.120.10:FF:000032">
    <property type="entry name" value="Mannose-1-phosphate guanylyltransferase/mannose-6-phosphate isomerase"/>
    <property type="match status" value="1"/>
</dbReference>
<dbReference type="PANTHER" id="PTHR46390">
    <property type="entry name" value="MANNOSE-1-PHOSPHATE GUANYLYLTRANSFERASE"/>
    <property type="match status" value="1"/>
</dbReference>
<dbReference type="GO" id="GO:0004475">
    <property type="term" value="F:mannose-1-phosphate guanylyltransferase (GTP) activity"/>
    <property type="evidence" value="ECO:0007669"/>
    <property type="project" value="UniProtKB-EC"/>
</dbReference>
<dbReference type="STRING" id="89524.SAMN05444370_10875"/>
<evidence type="ECO:0000259" key="11">
    <source>
        <dbReference type="Pfam" id="PF22640"/>
    </source>
</evidence>
<accession>A0A1H4CWJ3</accession>
<dbReference type="InterPro" id="IPR001538">
    <property type="entry name" value="Man6P_isomerase-2_C"/>
</dbReference>
<dbReference type="InterPro" id="IPR011051">
    <property type="entry name" value="RmlC_Cupin_sf"/>
</dbReference>
<dbReference type="SUPFAM" id="SSF51182">
    <property type="entry name" value="RmlC-like cupins"/>
    <property type="match status" value="1"/>
</dbReference>
<sequence>MTAAIIPIILCGGSGTRLWPVSRKDFAKQHAPILEGLSPFQGTLARFAGGGFDRPIVVAGAGGRFMAADQALAVGVAPEMLLEPEGRDTAAAIAAAARLAARRRPDAVAMVFPSDHLIRDVAALHAAMAAAAEAAGAGRIVTVGMRPTEPATGFGYIRPGEGLGHGAARAVARFVEKPDAAQAQALIADGCLWNAGMFCFRADVLLEEIARLAPEVAAAVERGVEEAEDDLGALRLGQGFLAAPKISFDYAVMEKTARAAVVEADFGWSDIGDWREVWRAAPRDAADNAAIGEAVLQDSRGCYVRADAGRLVATLGLEGLAVIDTPDAVMVAPLDRTQEVKGLVAALAAAGRPEATTPARVHRPWGWYQTMDLGERFRVKRIQVTPGKKLSLQKHHHRAEHWVVVKGTAEVTRDHEVLTVRENESVYLPLGCVHRLANPGKIPVEIIEVQTGAYLEEDDIIRIEDDFGRG</sequence>
<gene>
    <name evidence="12" type="ORF">SAMN05444370_10875</name>
</gene>
<dbReference type="InterPro" id="IPR049577">
    <property type="entry name" value="GMPP_N"/>
</dbReference>
<dbReference type="InterPro" id="IPR014710">
    <property type="entry name" value="RmlC-like_jellyroll"/>
</dbReference>
<reference evidence="12 13" key="1">
    <citation type="submission" date="2016-10" db="EMBL/GenBank/DDBJ databases">
        <authorList>
            <person name="de Groot N.N."/>
        </authorList>
    </citation>
    <scope>NUCLEOTIDE SEQUENCE [LARGE SCALE GENOMIC DNA]</scope>
    <source>
        <strain evidence="12 13">DSM 15345</strain>
    </source>
</reference>
<keyword evidence="13" id="KW-1185">Reference proteome</keyword>
<keyword evidence="5" id="KW-0547">Nucleotide-binding</keyword>
<dbReference type="GO" id="GO:0009298">
    <property type="term" value="P:GDP-mannose biosynthetic process"/>
    <property type="evidence" value="ECO:0007669"/>
    <property type="project" value="TreeGrafter"/>
</dbReference>
<dbReference type="Pfam" id="PF00483">
    <property type="entry name" value="NTP_transferase"/>
    <property type="match status" value="1"/>
</dbReference>
<evidence type="ECO:0000256" key="1">
    <source>
        <dbReference type="ARBA" id="ARBA00006115"/>
    </source>
</evidence>
<dbReference type="Gene3D" id="2.60.120.10">
    <property type="entry name" value="Jelly Rolls"/>
    <property type="match status" value="1"/>
</dbReference>
<keyword evidence="6" id="KW-0342">GTP-binding</keyword>
<keyword evidence="12" id="KW-0413">Isomerase</keyword>
<dbReference type="EMBL" id="FNQM01000008">
    <property type="protein sequence ID" value="SEA64728.1"/>
    <property type="molecule type" value="Genomic_DNA"/>
</dbReference>
<dbReference type="CDD" id="cd02213">
    <property type="entry name" value="cupin_PMI_typeII_C"/>
    <property type="match status" value="1"/>
</dbReference>
<dbReference type="InterPro" id="IPR054566">
    <property type="entry name" value="ManC/GMP-like_b-helix"/>
</dbReference>
<evidence type="ECO:0000256" key="6">
    <source>
        <dbReference type="ARBA" id="ARBA00023134"/>
    </source>
</evidence>
<dbReference type="OrthoDB" id="9806359at2"/>
<proteinExistence type="inferred from homology"/>
<evidence type="ECO:0000259" key="9">
    <source>
        <dbReference type="Pfam" id="PF00483"/>
    </source>
</evidence>
<dbReference type="Pfam" id="PF01050">
    <property type="entry name" value="MannoseP_isomer"/>
    <property type="match status" value="1"/>
</dbReference>
<dbReference type="Proteomes" id="UP000198703">
    <property type="component" value="Unassembled WGS sequence"/>
</dbReference>
<dbReference type="GO" id="GO:0016853">
    <property type="term" value="F:isomerase activity"/>
    <property type="evidence" value="ECO:0007669"/>
    <property type="project" value="UniProtKB-KW"/>
</dbReference>
<dbReference type="SUPFAM" id="SSF53448">
    <property type="entry name" value="Nucleotide-diphospho-sugar transferases"/>
    <property type="match status" value="1"/>
</dbReference>
<dbReference type="InterPro" id="IPR005835">
    <property type="entry name" value="NTP_transferase_dom"/>
</dbReference>
<evidence type="ECO:0000256" key="4">
    <source>
        <dbReference type="ARBA" id="ARBA00022695"/>
    </source>
</evidence>
<evidence type="ECO:0000313" key="12">
    <source>
        <dbReference type="EMBL" id="SEA64728.1"/>
    </source>
</evidence>
<dbReference type="InterPro" id="IPR051161">
    <property type="entry name" value="Mannose-6P_isomerase_type2"/>
</dbReference>
<dbReference type="InterPro" id="IPR029044">
    <property type="entry name" value="Nucleotide-diphossugar_trans"/>
</dbReference>
<feature type="domain" description="Nucleotidyl transferase" evidence="9">
    <location>
        <begin position="7"/>
        <end position="284"/>
    </location>
</feature>
<evidence type="ECO:0000256" key="8">
    <source>
        <dbReference type="RuleBase" id="RU004190"/>
    </source>
</evidence>
<protein>
    <recommendedName>
        <fullName evidence="2">mannose-1-phosphate guanylyltransferase</fullName>
        <ecNumber evidence="2">2.7.7.13</ecNumber>
    </recommendedName>
</protein>
<keyword evidence="4 12" id="KW-0548">Nucleotidyltransferase</keyword>
<dbReference type="Gene3D" id="3.90.550.10">
    <property type="entry name" value="Spore Coat Polysaccharide Biosynthesis Protein SpsA, Chain A"/>
    <property type="match status" value="1"/>
</dbReference>
<dbReference type="RefSeq" id="WP_093254249.1">
    <property type="nucleotide sequence ID" value="NZ_FNQM01000008.1"/>
</dbReference>
<evidence type="ECO:0000256" key="5">
    <source>
        <dbReference type="ARBA" id="ARBA00022741"/>
    </source>
</evidence>
<dbReference type="NCBIfam" id="TIGR01479">
    <property type="entry name" value="GMP_PMI"/>
    <property type="match status" value="1"/>
</dbReference>
<evidence type="ECO:0000256" key="3">
    <source>
        <dbReference type="ARBA" id="ARBA00022679"/>
    </source>
</evidence>